<organism evidence="3 4">
    <name type="scientific">Ameca splendens</name>
    <dbReference type="NCBI Taxonomy" id="208324"/>
    <lineage>
        <taxon>Eukaryota</taxon>
        <taxon>Metazoa</taxon>
        <taxon>Chordata</taxon>
        <taxon>Craniata</taxon>
        <taxon>Vertebrata</taxon>
        <taxon>Euteleostomi</taxon>
        <taxon>Actinopterygii</taxon>
        <taxon>Neopterygii</taxon>
        <taxon>Teleostei</taxon>
        <taxon>Neoteleostei</taxon>
        <taxon>Acanthomorphata</taxon>
        <taxon>Ovalentaria</taxon>
        <taxon>Atherinomorphae</taxon>
        <taxon>Cyprinodontiformes</taxon>
        <taxon>Goodeidae</taxon>
        <taxon>Ameca</taxon>
    </lineage>
</organism>
<evidence type="ECO:0000313" key="3">
    <source>
        <dbReference type="EMBL" id="MEQ2303381.1"/>
    </source>
</evidence>
<evidence type="ECO:0000256" key="1">
    <source>
        <dbReference type="SAM" id="MobiDB-lite"/>
    </source>
</evidence>
<name>A0ABV0ZBN9_9TELE</name>
<reference evidence="3 4" key="1">
    <citation type="submission" date="2021-06" db="EMBL/GenBank/DDBJ databases">
        <authorList>
            <person name="Palmer J.M."/>
        </authorList>
    </citation>
    <scope>NUCLEOTIDE SEQUENCE [LARGE SCALE GENOMIC DNA]</scope>
    <source>
        <strain evidence="3 4">AS_MEX2019</strain>
        <tissue evidence="3">Muscle</tissue>
    </source>
</reference>
<dbReference type="Proteomes" id="UP001469553">
    <property type="component" value="Unassembled WGS sequence"/>
</dbReference>
<gene>
    <name evidence="3" type="ORF">AMECASPLE_016248</name>
</gene>
<protein>
    <submittedName>
        <fullName evidence="3">Uncharacterized protein</fullName>
    </submittedName>
</protein>
<comment type="caution">
    <text evidence="3">The sequence shown here is derived from an EMBL/GenBank/DDBJ whole genome shotgun (WGS) entry which is preliminary data.</text>
</comment>
<sequence>MSRSSFLSTALRDEHVGTAALPGCHMCQPYSTPQEARVHADHPAMQPSGQTKQPPSPHNSMPFGPSSLLFIKTVHIKGGVWAKISVAYSSLNIVYYIVFCLFVVLNFLSANRLLNLFICLGCL</sequence>
<evidence type="ECO:0000256" key="2">
    <source>
        <dbReference type="SAM" id="Phobius"/>
    </source>
</evidence>
<accession>A0ABV0ZBN9</accession>
<keyword evidence="2" id="KW-0472">Membrane</keyword>
<keyword evidence="2" id="KW-0812">Transmembrane</keyword>
<feature type="region of interest" description="Disordered" evidence="1">
    <location>
        <begin position="33"/>
        <end position="61"/>
    </location>
</feature>
<evidence type="ECO:0000313" key="4">
    <source>
        <dbReference type="Proteomes" id="UP001469553"/>
    </source>
</evidence>
<proteinExistence type="predicted"/>
<keyword evidence="2" id="KW-1133">Transmembrane helix</keyword>
<feature type="transmembrane region" description="Helical" evidence="2">
    <location>
        <begin position="93"/>
        <end position="114"/>
    </location>
</feature>
<keyword evidence="4" id="KW-1185">Reference proteome</keyword>
<dbReference type="EMBL" id="JAHRIP010057605">
    <property type="protein sequence ID" value="MEQ2303381.1"/>
    <property type="molecule type" value="Genomic_DNA"/>
</dbReference>